<dbReference type="RefSeq" id="WP_006864988.1">
    <property type="nucleotide sequence ID" value="NZ_BAHE01000002.1"/>
</dbReference>
<keyword evidence="2" id="KW-1185">Reference proteome</keyword>
<comment type="caution">
    <text evidence="1">The sequence shown here is derived from an EMBL/GenBank/DDBJ whole genome shotgun (WGS) entry which is preliminary data.</text>
</comment>
<dbReference type="EMBL" id="BAHE01000002">
    <property type="protein sequence ID" value="GAB98707.1"/>
    <property type="molecule type" value="Genomic_DNA"/>
</dbReference>
<reference evidence="1 2" key="1">
    <citation type="submission" date="2012-08" db="EMBL/GenBank/DDBJ databases">
        <title>Whole genome shotgun sequence of Gordonia namibiensis NBRC 108229.</title>
        <authorList>
            <person name="Isaki-Nakamura S."/>
            <person name="Hosoyama A."/>
            <person name="Tsuchikane K."/>
            <person name="Katsumata H."/>
            <person name="Baba S."/>
            <person name="Yamazaki S."/>
            <person name="Fujita N."/>
        </authorList>
    </citation>
    <scope>NUCLEOTIDE SEQUENCE [LARGE SCALE GENOMIC DNA]</scope>
    <source>
        <strain evidence="1 2">NBRC 108229</strain>
    </source>
</reference>
<proteinExistence type="predicted"/>
<dbReference type="PANTHER" id="PTHR31687">
    <property type="match status" value="1"/>
</dbReference>
<evidence type="ECO:0008006" key="3">
    <source>
        <dbReference type="Google" id="ProtNLM"/>
    </source>
</evidence>
<dbReference type="PANTHER" id="PTHR31687:SF3">
    <property type="entry name" value="PROTEIN URG3"/>
    <property type="match status" value="1"/>
</dbReference>
<dbReference type="AlphaFoldDB" id="K6X2W3"/>
<sequence>MNGPARDDTADRSTETPDTDVAAAALLRTSTAVRERSRQLLHRARDGRSAWFTVHYDALGAAADVVVETTRGRYPDGAIPFHSRWRHFEAGGVDRLGSLRDALPPADSPDHTRALIDVVLVSVLLDAGAGPEWSYREESTGQVLTRSEGLGVASWAAFTAGLFSDDAAQPLRVDAAGLRAVTVESLGSAFQVSPTNALTGLEGRVELLRRLGDVLADEPTVFGPDGRPGALFDHLTAGGRATVSAAEILSAVLTHLGPIWPSDNRIGGVPLGDCWAHRAVTGPGLTAGWVPFHKLSQWLTYSLLEPLLWAGIEVTGLDELTGLPEYRNGGLFLDTGVLVLRDPDWADVEWEVGDQIVIEWRALTVALLDEIAELVRDRLGTDAATMPLACVLEGGTWAAGRVLAGRLRNGLPPLSIRSTGTVF</sequence>
<evidence type="ECO:0000313" key="1">
    <source>
        <dbReference type="EMBL" id="GAB98707.1"/>
    </source>
</evidence>
<evidence type="ECO:0000313" key="2">
    <source>
        <dbReference type="Proteomes" id="UP000035058"/>
    </source>
</evidence>
<gene>
    <name evidence="1" type="ORF">GONAM_02_02310</name>
</gene>
<dbReference type="Pfam" id="PF07958">
    <property type="entry name" value="DUF1688"/>
    <property type="match status" value="1"/>
</dbReference>
<name>K6X2W3_9ACTN</name>
<organism evidence="1 2">
    <name type="scientific">Gordonia namibiensis NBRC 108229</name>
    <dbReference type="NCBI Taxonomy" id="1208314"/>
    <lineage>
        <taxon>Bacteria</taxon>
        <taxon>Bacillati</taxon>
        <taxon>Actinomycetota</taxon>
        <taxon>Actinomycetes</taxon>
        <taxon>Mycobacteriales</taxon>
        <taxon>Gordoniaceae</taxon>
        <taxon>Gordonia</taxon>
    </lineage>
</organism>
<accession>K6X2W3</accession>
<dbReference type="Proteomes" id="UP000035058">
    <property type="component" value="Unassembled WGS sequence"/>
</dbReference>
<dbReference type="InterPro" id="IPR012469">
    <property type="entry name" value="DUF1688"/>
</dbReference>
<protein>
    <recommendedName>
        <fullName evidence="3">Uracil phosphoribosyltransferase</fullName>
    </recommendedName>
</protein>